<organism evidence="8">
    <name type="scientific">Lotharella globosa</name>
    <dbReference type="NCBI Taxonomy" id="91324"/>
    <lineage>
        <taxon>Eukaryota</taxon>
        <taxon>Sar</taxon>
        <taxon>Rhizaria</taxon>
        <taxon>Cercozoa</taxon>
        <taxon>Chlorarachniophyceae</taxon>
        <taxon>Lotharella</taxon>
    </lineage>
</organism>
<evidence type="ECO:0000256" key="4">
    <source>
        <dbReference type="ARBA" id="ARBA00022840"/>
    </source>
</evidence>
<dbReference type="Pfam" id="PF10436">
    <property type="entry name" value="BCDHK_Adom3"/>
    <property type="match status" value="1"/>
</dbReference>
<gene>
    <name evidence="8" type="ORF">LGLO00237_LOCUS20580</name>
</gene>
<dbReference type="EMBL" id="HBIV01028776">
    <property type="protein sequence ID" value="CAE0668953.1"/>
    <property type="molecule type" value="Transcribed_RNA"/>
</dbReference>
<evidence type="ECO:0000256" key="1">
    <source>
        <dbReference type="ARBA" id="ARBA00022679"/>
    </source>
</evidence>
<dbReference type="AlphaFoldDB" id="A0A7S3Z1L7"/>
<sequence>MAVVAWALGRYAFRRRFHLTRRCSRPFSFGQRRGFQLGKGVYGVHDQSVTISKQRYQELLVAEATQMAQVRQTSVSIELMRKFGTNPTLDTLLKSARFLYKELPVRYAIRAKEFELAPSWIKTQPFKQISDMYMQCFLDLRSAQEPNSARAEEKLCEVLSSHKERLALVISLLAEGATELKSKRGLTPGSTPL</sequence>
<comment type="subcellular location">
    <subcellularLocation>
        <location evidence="6">Mitochondrion matrix</location>
    </subcellularLocation>
</comment>
<keyword evidence="1 6" id="KW-0808">Transferase</keyword>
<dbReference type="GO" id="GO:0010906">
    <property type="term" value="P:regulation of glucose metabolic process"/>
    <property type="evidence" value="ECO:0007669"/>
    <property type="project" value="TreeGrafter"/>
</dbReference>
<dbReference type="SUPFAM" id="SSF69012">
    <property type="entry name" value="alpha-ketoacid dehydrogenase kinase, N-terminal domain"/>
    <property type="match status" value="1"/>
</dbReference>
<keyword evidence="4 6" id="KW-0067">ATP-binding</keyword>
<dbReference type="GO" id="GO:0005759">
    <property type="term" value="C:mitochondrial matrix"/>
    <property type="evidence" value="ECO:0007669"/>
    <property type="project" value="UniProtKB-SubCell"/>
</dbReference>
<dbReference type="InterPro" id="IPR018955">
    <property type="entry name" value="BCDHK/PDK_N"/>
</dbReference>
<keyword evidence="3 6" id="KW-0418">Kinase</keyword>
<comment type="similarity">
    <text evidence="6">Belongs to the PDK/BCKDK protein kinase family.</text>
</comment>
<evidence type="ECO:0000256" key="3">
    <source>
        <dbReference type="ARBA" id="ARBA00022777"/>
    </source>
</evidence>
<keyword evidence="6" id="KW-0496">Mitochondrion</keyword>
<protein>
    <recommendedName>
        <fullName evidence="6">Protein-serine/threonine kinase</fullName>
        <ecNumber evidence="6">2.7.11.-</ecNumber>
    </recommendedName>
</protein>
<evidence type="ECO:0000259" key="7">
    <source>
        <dbReference type="Pfam" id="PF10436"/>
    </source>
</evidence>
<dbReference type="InterPro" id="IPR036784">
    <property type="entry name" value="AK/P_DHK_N_sf"/>
</dbReference>
<dbReference type="GO" id="GO:0005524">
    <property type="term" value="F:ATP binding"/>
    <property type="evidence" value="ECO:0007669"/>
    <property type="project" value="UniProtKB-UniRule"/>
</dbReference>
<proteinExistence type="inferred from homology"/>
<evidence type="ECO:0000256" key="2">
    <source>
        <dbReference type="ARBA" id="ARBA00022741"/>
    </source>
</evidence>
<feature type="domain" description="Branched-chain alpha-ketoacid dehydrogenase kinase/Pyruvate dehydrogenase kinase N-terminal" evidence="7">
    <location>
        <begin position="75"/>
        <end position="183"/>
    </location>
</feature>
<evidence type="ECO:0000256" key="6">
    <source>
        <dbReference type="RuleBase" id="RU366032"/>
    </source>
</evidence>
<dbReference type="GO" id="GO:0004740">
    <property type="term" value="F:pyruvate dehydrogenase (acetyl-transferring) kinase activity"/>
    <property type="evidence" value="ECO:0007669"/>
    <property type="project" value="UniProtKB-EC"/>
</dbReference>
<keyword evidence="2 6" id="KW-0547">Nucleotide-binding</keyword>
<reference evidence="8" key="1">
    <citation type="submission" date="2021-01" db="EMBL/GenBank/DDBJ databases">
        <authorList>
            <person name="Corre E."/>
            <person name="Pelletier E."/>
            <person name="Niang G."/>
            <person name="Scheremetjew M."/>
            <person name="Finn R."/>
            <person name="Kale V."/>
            <person name="Holt S."/>
            <person name="Cochrane G."/>
            <person name="Meng A."/>
            <person name="Brown T."/>
            <person name="Cohen L."/>
        </authorList>
    </citation>
    <scope>NUCLEOTIDE SEQUENCE</scope>
    <source>
        <strain evidence="8">CCCM811</strain>
    </source>
</reference>
<evidence type="ECO:0000256" key="5">
    <source>
        <dbReference type="ARBA" id="ARBA00048201"/>
    </source>
</evidence>
<comment type="catalytic activity">
    <reaction evidence="5">
        <text>L-seryl-[pyruvate dehydrogenase E1 alpha subunit] + ATP = O-phospho-L-seryl-[pyruvate dehydrogenase E1 alpha subunit] + ADP + H(+)</text>
        <dbReference type="Rhea" id="RHEA:23052"/>
        <dbReference type="Rhea" id="RHEA-COMP:13689"/>
        <dbReference type="Rhea" id="RHEA-COMP:13690"/>
        <dbReference type="ChEBI" id="CHEBI:15378"/>
        <dbReference type="ChEBI" id="CHEBI:29999"/>
        <dbReference type="ChEBI" id="CHEBI:30616"/>
        <dbReference type="ChEBI" id="CHEBI:83421"/>
        <dbReference type="ChEBI" id="CHEBI:456216"/>
        <dbReference type="EC" id="2.7.11.2"/>
    </reaction>
</comment>
<dbReference type="Gene3D" id="1.20.140.20">
    <property type="entry name" value="Alpha-ketoacid/pyruvate dehydrogenase kinase, N-terminal domain"/>
    <property type="match status" value="1"/>
</dbReference>
<dbReference type="PANTHER" id="PTHR11947:SF3">
    <property type="entry name" value="[PYRUVATE DEHYDROGENASE (ACETYL-TRANSFERRING)] KINASE, MITOCHONDRIAL"/>
    <property type="match status" value="1"/>
</dbReference>
<dbReference type="PANTHER" id="PTHR11947">
    <property type="entry name" value="PYRUVATE DEHYDROGENASE KINASE"/>
    <property type="match status" value="1"/>
</dbReference>
<accession>A0A7S3Z1L7</accession>
<name>A0A7S3Z1L7_9EUKA</name>
<dbReference type="EC" id="2.7.11.-" evidence="6"/>
<dbReference type="InterPro" id="IPR039028">
    <property type="entry name" value="BCKD/PDK"/>
</dbReference>
<evidence type="ECO:0000313" key="8">
    <source>
        <dbReference type="EMBL" id="CAE0668953.1"/>
    </source>
</evidence>